<comment type="caution">
    <text evidence="2">The sequence shown here is derived from an EMBL/GenBank/DDBJ whole genome shotgun (WGS) entry which is preliminary data.</text>
</comment>
<proteinExistence type="predicted"/>
<evidence type="ECO:0000313" key="2">
    <source>
        <dbReference type="EMBL" id="KAK8224610.1"/>
    </source>
</evidence>
<dbReference type="EMBL" id="JBBWRZ010000012">
    <property type="protein sequence ID" value="KAK8224610.1"/>
    <property type="molecule type" value="Genomic_DNA"/>
</dbReference>
<keyword evidence="3" id="KW-1185">Reference proteome</keyword>
<organism evidence="2 3">
    <name type="scientific">Phyllosticta capitalensis</name>
    <dbReference type="NCBI Taxonomy" id="121624"/>
    <lineage>
        <taxon>Eukaryota</taxon>
        <taxon>Fungi</taxon>
        <taxon>Dikarya</taxon>
        <taxon>Ascomycota</taxon>
        <taxon>Pezizomycotina</taxon>
        <taxon>Dothideomycetes</taxon>
        <taxon>Dothideomycetes incertae sedis</taxon>
        <taxon>Botryosphaeriales</taxon>
        <taxon>Phyllostictaceae</taxon>
        <taxon>Phyllosticta</taxon>
    </lineage>
</organism>
<feature type="compositionally biased region" description="Polar residues" evidence="1">
    <location>
        <begin position="48"/>
        <end position="61"/>
    </location>
</feature>
<feature type="region of interest" description="Disordered" evidence="1">
    <location>
        <begin position="1"/>
        <end position="74"/>
    </location>
</feature>
<name>A0ABR1YCZ3_9PEZI</name>
<sequence length="478" mass="52031">MAPLRETDGDGPAALPDNTTTAASVKSEANVPIPKPNPRLNPLFVQGESASAGSLRESQARGQHAAAAAPPPDDARLEQHLDALMARISDRHAWKKVSSRLRLPSGKKQPFKIDAVTMPSSLLVQVVATLLLSAIEGSPSTLRGQWTRRLSISNRLLDHRRLPIVAEKTPHPTDVNENEPPFMRSRVTEAESRAVEAEYNSLMSSPGILCLSKAVHCDDVMEHKWRLAKLERQTVRERIWRQHQLDTPLSLVSQVREGSMITLKPGILPSIADKPFRSIRGNTEFNHFERLPPLRFNGSSVLAEALSSPTMAKPKRPGRMSASATSPIPRGLNAHRSSSAMAASAPPNTPRATRALTRSQTAATPTEPPPSSPPIPPTPTIEPRPLATVVTWPVSIYAHIGDAPSPSTRVRPSPRHLPSQGLARRQLLCCQTGVGEQDVSHDWTPNVGGAPPKTWLNDAKKRYGEIDDGEFEFDPALG</sequence>
<reference evidence="2 3" key="1">
    <citation type="submission" date="2024-04" db="EMBL/GenBank/DDBJ databases">
        <title>Phyllosticta paracitricarpa is synonymous to the EU quarantine fungus P. citricarpa based on phylogenomic analyses.</title>
        <authorList>
            <consortium name="Lawrence Berkeley National Laboratory"/>
            <person name="Van Ingen-Buijs V.A."/>
            <person name="Van Westerhoven A.C."/>
            <person name="Haridas S."/>
            <person name="Skiadas P."/>
            <person name="Martin F."/>
            <person name="Groenewald J.Z."/>
            <person name="Crous P.W."/>
            <person name="Seidl M.F."/>
        </authorList>
    </citation>
    <scope>NUCLEOTIDE SEQUENCE [LARGE SCALE GENOMIC DNA]</scope>
    <source>
        <strain evidence="2 3">CBS 123374</strain>
    </source>
</reference>
<protein>
    <submittedName>
        <fullName evidence="2">Uncharacterized protein</fullName>
    </submittedName>
</protein>
<evidence type="ECO:0000313" key="3">
    <source>
        <dbReference type="Proteomes" id="UP001492380"/>
    </source>
</evidence>
<dbReference type="Proteomes" id="UP001492380">
    <property type="component" value="Unassembled WGS sequence"/>
</dbReference>
<feature type="compositionally biased region" description="Pro residues" evidence="1">
    <location>
        <begin position="366"/>
        <end position="382"/>
    </location>
</feature>
<evidence type="ECO:0000256" key="1">
    <source>
        <dbReference type="SAM" id="MobiDB-lite"/>
    </source>
</evidence>
<gene>
    <name evidence="2" type="ORF">HDK90DRAFT_470028</name>
</gene>
<feature type="region of interest" description="Disordered" evidence="1">
    <location>
        <begin position="308"/>
        <end position="383"/>
    </location>
</feature>
<accession>A0ABR1YCZ3</accession>